<organism evidence="1">
    <name type="scientific">Haptolina ericina</name>
    <dbReference type="NCBI Taxonomy" id="156174"/>
    <lineage>
        <taxon>Eukaryota</taxon>
        <taxon>Haptista</taxon>
        <taxon>Haptophyta</taxon>
        <taxon>Prymnesiophyceae</taxon>
        <taxon>Prymnesiales</taxon>
        <taxon>Prymnesiaceae</taxon>
        <taxon>Haptolina</taxon>
    </lineage>
</organism>
<dbReference type="AlphaFoldDB" id="A0A7S3F115"/>
<sequence length="250" mass="27847">MSPSYRNANGMLKGEENGAQLCSEQRAHIAGLLESSATKGTLSASFVRAPISRFLSGIREELLTGCEKWLRWRKERRRIRSNLEAGSSLVCHPFFGQQTSVGLTTPTQYLLWDTAEGWPLITHTFILDVEAGYTTEHIDRQCESVQGFHRVAALNMLIRLEHAQTDWDLFMQSAGLAWPKWADVMDAQGASAAHSHVSSSDHERTTAANTFYNTTWPVVCRHLTVDFACFANLGQEYLPPAECHATFSAG</sequence>
<proteinExistence type="predicted"/>
<name>A0A7S3F115_9EUKA</name>
<evidence type="ECO:0000313" key="1">
    <source>
        <dbReference type="EMBL" id="CAE0116704.1"/>
    </source>
</evidence>
<reference evidence="1" key="1">
    <citation type="submission" date="2021-01" db="EMBL/GenBank/DDBJ databases">
        <authorList>
            <person name="Corre E."/>
            <person name="Pelletier E."/>
            <person name="Niang G."/>
            <person name="Scheremetjew M."/>
            <person name="Finn R."/>
            <person name="Kale V."/>
            <person name="Holt S."/>
            <person name="Cochrane G."/>
            <person name="Meng A."/>
            <person name="Brown T."/>
            <person name="Cohen L."/>
        </authorList>
    </citation>
    <scope>NUCLEOTIDE SEQUENCE</scope>
    <source>
        <strain evidence="1">CCMP281</strain>
    </source>
</reference>
<accession>A0A7S3F115</accession>
<dbReference type="EMBL" id="HBHX01031240">
    <property type="protein sequence ID" value="CAE0116704.1"/>
    <property type="molecule type" value="Transcribed_RNA"/>
</dbReference>
<gene>
    <name evidence="1" type="ORF">HERI1096_LOCUS17389</name>
</gene>
<protein>
    <submittedName>
        <fullName evidence="1">Uncharacterized protein</fullName>
    </submittedName>
</protein>